<evidence type="ECO:0000256" key="5">
    <source>
        <dbReference type="ARBA" id="ARBA00049026"/>
    </source>
</evidence>
<dbReference type="Pfam" id="PF21478">
    <property type="entry name" value="GcvP2_C"/>
    <property type="match status" value="1"/>
</dbReference>
<dbReference type="Gene3D" id="3.90.1150.10">
    <property type="entry name" value="Aspartate Aminotransferase, domain 1"/>
    <property type="match status" value="1"/>
</dbReference>
<dbReference type="GO" id="GO:0005829">
    <property type="term" value="C:cytosol"/>
    <property type="evidence" value="ECO:0007669"/>
    <property type="project" value="TreeGrafter"/>
</dbReference>
<dbReference type="GO" id="GO:0016594">
    <property type="term" value="F:glycine binding"/>
    <property type="evidence" value="ECO:0007669"/>
    <property type="project" value="TreeGrafter"/>
</dbReference>
<feature type="domain" description="Glycine dehydrogenase C-terminal" evidence="7">
    <location>
        <begin position="353"/>
        <end position="452"/>
    </location>
</feature>
<dbReference type="Proteomes" id="UP001238163">
    <property type="component" value="Unassembled WGS sequence"/>
</dbReference>
<dbReference type="PANTHER" id="PTHR11773">
    <property type="entry name" value="GLYCINE DEHYDROGENASE, DECARBOXYLATING"/>
    <property type="match status" value="1"/>
</dbReference>
<evidence type="ECO:0000259" key="6">
    <source>
        <dbReference type="Pfam" id="PF00266"/>
    </source>
</evidence>
<dbReference type="GO" id="GO:0030170">
    <property type="term" value="F:pyridoxal phosphate binding"/>
    <property type="evidence" value="ECO:0007669"/>
    <property type="project" value="TreeGrafter"/>
</dbReference>
<evidence type="ECO:0000313" key="9">
    <source>
        <dbReference type="Proteomes" id="UP001238163"/>
    </source>
</evidence>
<dbReference type="InterPro" id="IPR049316">
    <property type="entry name" value="GDC-P_C"/>
</dbReference>
<dbReference type="InterPro" id="IPR015422">
    <property type="entry name" value="PyrdxlP-dep_Trfase_small"/>
</dbReference>
<dbReference type="InterPro" id="IPR015424">
    <property type="entry name" value="PyrdxlP-dep_Trfase"/>
</dbReference>
<keyword evidence="3" id="KW-0663">Pyridoxal phosphate</keyword>
<comment type="catalytic activity">
    <reaction evidence="5">
        <text>N(6)-[(R)-lipoyl]-L-lysyl-[glycine-cleavage complex H protein] + glycine + H(+) = N(6)-[(R)-S(8)-aminomethyldihydrolipoyl]-L-lysyl-[glycine-cleavage complex H protein] + CO2</text>
        <dbReference type="Rhea" id="RHEA:24304"/>
        <dbReference type="Rhea" id="RHEA-COMP:10494"/>
        <dbReference type="Rhea" id="RHEA-COMP:10495"/>
        <dbReference type="ChEBI" id="CHEBI:15378"/>
        <dbReference type="ChEBI" id="CHEBI:16526"/>
        <dbReference type="ChEBI" id="CHEBI:57305"/>
        <dbReference type="ChEBI" id="CHEBI:83099"/>
        <dbReference type="ChEBI" id="CHEBI:83143"/>
        <dbReference type="EC" id="1.4.4.2"/>
    </reaction>
</comment>
<gene>
    <name evidence="8" type="ORF">J3R75_000542</name>
</gene>
<dbReference type="Gene3D" id="3.40.640.10">
    <property type="entry name" value="Type I PLP-dependent aspartate aminotransferase-like (Major domain)"/>
    <property type="match status" value="1"/>
</dbReference>
<name>A0AAE3VDK7_9BACT</name>
<evidence type="ECO:0000313" key="8">
    <source>
        <dbReference type="EMBL" id="MDQ0288435.1"/>
    </source>
</evidence>
<organism evidence="8 9">
    <name type="scientific">Oligosphaera ethanolica</name>
    <dbReference type="NCBI Taxonomy" id="760260"/>
    <lineage>
        <taxon>Bacteria</taxon>
        <taxon>Pseudomonadati</taxon>
        <taxon>Lentisphaerota</taxon>
        <taxon>Oligosphaeria</taxon>
        <taxon>Oligosphaerales</taxon>
        <taxon>Oligosphaeraceae</taxon>
        <taxon>Oligosphaera</taxon>
    </lineage>
</organism>
<dbReference type="EC" id="1.4.4.2" evidence="2"/>
<evidence type="ECO:0000256" key="1">
    <source>
        <dbReference type="ARBA" id="ARBA00003788"/>
    </source>
</evidence>
<dbReference type="GO" id="GO:0005960">
    <property type="term" value="C:glycine cleavage complex"/>
    <property type="evidence" value="ECO:0007669"/>
    <property type="project" value="TreeGrafter"/>
</dbReference>
<dbReference type="Pfam" id="PF00266">
    <property type="entry name" value="Aminotran_5"/>
    <property type="match status" value="1"/>
</dbReference>
<dbReference type="EMBL" id="JAUSVL010000001">
    <property type="protein sequence ID" value="MDQ0288435.1"/>
    <property type="molecule type" value="Genomic_DNA"/>
</dbReference>
<keyword evidence="4 8" id="KW-0560">Oxidoreductase</keyword>
<dbReference type="Gene3D" id="6.20.440.10">
    <property type="match status" value="1"/>
</dbReference>
<dbReference type="NCBIfam" id="NF003346">
    <property type="entry name" value="PRK04366.1"/>
    <property type="match status" value="1"/>
</dbReference>
<reference evidence="8" key="1">
    <citation type="submission" date="2023-07" db="EMBL/GenBank/DDBJ databases">
        <title>Genomic Encyclopedia of Type Strains, Phase IV (KMG-IV): sequencing the most valuable type-strain genomes for metagenomic binning, comparative biology and taxonomic classification.</title>
        <authorList>
            <person name="Goeker M."/>
        </authorList>
    </citation>
    <scope>NUCLEOTIDE SEQUENCE</scope>
    <source>
        <strain evidence="8">DSM 24202</strain>
    </source>
</reference>
<proteinExistence type="predicted"/>
<dbReference type="AlphaFoldDB" id="A0AAE3VDK7"/>
<dbReference type="GO" id="GO:0004375">
    <property type="term" value="F:glycine dehydrogenase (decarboxylating) activity"/>
    <property type="evidence" value="ECO:0007669"/>
    <property type="project" value="UniProtKB-EC"/>
</dbReference>
<evidence type="ECO:0000256" key="2">
    <source>
        <dbReference type="ARBA" id="ARBA00012134"/>
    </source>
</evidence>
<comment type="function">
    <text evidence="1">The glycine cleavage system catalyzes the degradation of glycine. The P protein binds the alpha-amino group of glycine through its pyridoxal phosphate cofactor; CO(2) is released and the remaining methylamine moiety is then transferred to the lipoamide cofactor of the H protein.</text>
</comment>
<evidence type="ECO:0000256" key="3">
    <source>
        <dbReference type="ARBA" id="ARBA00022898"/>
    </source>
</evidence>
<dbReference type="PANTHER" id="PTHR11773:SF1">
    <property type="entry name" value="GLYCINE DEHYDROGENASE (DECARBOXYLATING), MITOCHONDRIAL"/>
    <property type="match status" value="1"/>
</dbReference>
<evidence type="ECO:0000259" key="7">
    <source>
        <dbReference type="Pfam" id="PF21478"/>
    </source>
</evidence>
<sequence length="487" mass="52958">MELIFNQGAAGRRGVRLPKCDVRPFTTSDLPASLRRGAPAALPEVSELETVRHYTLLSRLNMGVDTHFYPLGSCTMKYNPKINERMAALPGFANQHPLLSQLRKGGSLCQGSLEVLYETERMLSALMGFAATTLQPMAGANGELTSVMMFAAYHKARGDQRRTVMLIPDAAHGTNPASAAMAGFDCREIASDADGDVDLDALRAALGDDVAGIMLTCPNTLGFFDKHVEKVVELVHQAGGLAYCDGANFNAIVGRVRPGDLGFDAMHVNVHKTFSTPHGGGGPGAGPVGVAEKLVPFLPKSRVVKHADGSYSLAYDYPQSIGYIAPFYGNFGILLRTYTYLTMCGRDGCKRISENAVLNANYIRARLAPYYEQKFTRYCMHECVLSARPQTRFGVHALDIAKALLDAGFHAPTIYFPLIIPEALMIEPTETESKEMLDRFCDAMIDIAKKAESDPEAIKRCPLTMPIGRLDEVSAARQPVLTARPCC</sequence>
<evidence type="ECO:0000256" key="4">
    <source>
        <dbReference type="ARBA" id="ARBA00023002"/>
    </source>
</evidence>
<accession>A0AAE3VDK7</accession>
<protein>
    <recommendedName>
        <fullName evidence="2">glycine dehydrogenase (aminomethyl-transferring)</fullName>
        <ecNumber evidence="2">1.4.4.2</ecNumber>
    </recommendedName>
</protein>
<comment type="caution">
    <text evidence="8">The sequence shown here is derived from an EMBL/GenBank/DDBJ whole genome shotgun (WGS) entry which is preliminary data.</text>
</comment>
<dbReference type="InterPro" id="IPR015421">
    <property type="entry name" value="PyrdxlP-dep_Trfase_major"/>
</dbReference>
<dbReference type="FunFam" id="3.90.1150.10:FF:000014">
    <property type="entry name" value="Probable glycine dehydrogenase (decarboxylating) subunit 2"/>
    <property type="match status" value="1"/>
</dbReference>
<dbReference type="SUPFAM" id="SSF53383">
    <property type="entry name" value="PLP-dependent transferases"/>
    <property type="match status" value="1"/>
</dbReference>
<dbReference type="GO" id="GO:0019464">
    <property type="term" value="P:glycine decarboxylation via glycine cleavage system"/>
    <property type="evidence" value="ECO:0007669"/>
    <property type="project" value="TreeGrafter"/>
</dbReference>
<dbReference type="RefSeq" id="WP_307259761.1">
    <property type="nucleotide sequence ID" value="NZ_JAUSVL010000001.1"/>
</dbReference>
<dbReference type="InterPro" id="IPR020581">
    <property type="entry name" value="GDC_P"/>
</dbReference>
<feature type="domain" description="Aminotransferase class V" evidence="6">
    <location>
        <begin position="176"/>
        <end position="279"/>
    </location>
</feature>
<dbReference type="InterPro" id="IPR000192">
    <property type="entry name" value="Aminotrans_V_dom"/>
</dbReference>
<dbReference type="FunFam" id="3.40.640.10:FF:000224">
    <property type="entry name" value="Probable glycine dehydrogenase (decarboxylating) subunit 2"/>
    <property type="match status" value="1"/>
</dbReference>
<keyword evidence="9" id="KW-1185">Reference proteome</keyword>